<dbReference type="AlphaFoldDB" id="M3D5W9"/>
<dbReference type="HOGENOM" id="CLU_759122_0_0_1"/>
<organism evidence="2 3">
    <name type="scientific">Sphaerulina musiva (strain SO2202)</name>
    <name type="common">Poplar stem canker fungus</name>
    <name type="synonym">Septoria musiva</name>
    <dbReference type="NCBI Taxonomy" id="692275"/>
    <lineage>
        <taxon>Eukaryota</taxon>
        <taxon>Fungi</taxon>
        <taxon>Dikarya</taxon>
        <taxon>Ascomycota</taxon>
        <taxon>Pezizomycotina</taxon>
        <taxon>Dothideomycetes</taxon>
        <taxon>Dothideomycetidae</taxon>
        <taxon>Mycosphaerellales</taxon>
        <taxon>Mycosphaerellaceae</taxon>
        <taxon>Sphaerulina</taxon>
    </lineage>
</organism>
<keyword evidence="1" id="KW-0732">Signal</keyword>
<keyword evidence="3" id="KW-1185">Reference proteome</keyword>
<dbReference type="eggNOG" id="ENOG502SWND">
    <property type="taxonomic scope" value="Eukaryota"/>
</dbReference>
<evidence type="ECO:0000313" key="2">
    <source>
        <dbReference type="EMBL" id="EMF13555.1"/>
    </source>
</evidence>
<protein>
    <recommendedName>
        <fullName evidence="4">Apple domain-containing protein</fullName>
    </recommendedName>
</protein>
<dbReference type="RefSeq" id="XP_016761676.1">
    <property type="nucleotide sequence ID" value="XM_016905160.1"/>
</dbReference>
<proteinExistence type="predicted"/>
<accession>M3D5W9</accession>
<dbReference type="Proteomes" id="UP000016931">
    <property type="component" value="Unassembled WGS sequence"/>
</dbReference>
<dbReference type="EMBL" id="KB456263">
    <property type="protein sequence ID" value="EMF13555.1"/>
    <property type="molecule type" value="Genomic_DNA"/>
</dbReference>
<feature type="chain" id="PRO_5004032331" description="Apple domain-containing protein" evidence="1">
    <location>
        <begin position="18"/>
        <end position="350"/>
    </location>
</feature>
<evidence type="ECO:0008006" key="4">
    <source>
        <dbReference type="Google" id="ProtNLM"/>
    </source>
</evidence>
<evidence type="ECO:0000256" key="1">
    <source>
        <dbReference type="SAM" id="SignalP"/>
    </source>
</evidence>
<dbReference type="OMA" id="ACCQLCV"/>
<evidence type="ECO:0000313" key="3">
    <source>
        <dbReference type="Proteomes" id="UP000016931"/>
    </source>
</evidence>
<dbReference type="OrthoDB" id="3644474at2759"/>
<gene>
    <name evidence="2" type="ORF">SEPMUDRAFT_148807</name>
</gene>
<reference evidence="2 3" key="1">
    <citation type="journal article" date="2012" name="PLoS Pathog.">
        <title>Diverse lifestyles and strategies of plant pathogenesis encoded in the genomes of eighteen Dothideomycetes fungi.</title>
        <authorList>
            <person name="Ohm R.A."/>
            <person name="Feau N."/>
            <person name="Henrissat B."/>
            <person name="Schoch C.L."/>
            <person name="Horwitz B.A."/>
            <person name="Barry K.W."/>
            <person name="Condon B.J."/>
            <person name="Copeland A.C."/>
            <person name="Dhillon B."/>
            <person name="Glaser F."/>
            <person name="Hesse C.N."/>
            <person name="Kosti I."/>
            <person name="LaButti K."/>
            <person name="Lindquist E.A."/>
            <person name="Lucas S."/>
            <person name="Salamov A.A."/>
            <person name="Bradshaw R.E."/>
            <person name="Ciuffetti L."/>
            <person name="Hamelin R.C."/>
            <person name="Kema G.H.J."/>
            <person name="Lawrence C."/>
            <person name="Scott J.A."/>
            <person name="Spatafora J.W."/>
            <person name="Turgeon B.G."/>
            <person name="de Wit P.J.G.M."/>
            <person name="Zhong S."/>
            <person name="Goodwin S.B."/>
            <person name="Grigoriev I.V."/>
        </authorList>
    </citation>
    <scope>NUCLEOTIDE SEQUENCE [LARGE SCALE GENOMIC DNA]</scope>
    <source>
        <strain evidence="2 3">SO2202</strain>
    </source>
</reference>
<name>M3D5W9_SPHMS</name>
<feature type="signal peptide" evidence="1">
    <location>
        <begin position="1"/>
        <end position="17"/>
    </location>
</feature>
<dbReference type="GeneID" id="27902297"/>
<sequence length="350" mass="36085">MLPHFLLTGLLAVAVNAMPNIPSHSLSVYRTVDHITKYKPSTLCTGRALPTKSRTKVKTVTSTITTCSAPTTVTTTVTPDAVTVTTYDNATQLAIRARQDAGCTSTTTVSASVATIFTGSYNATVAKRTATPLDQRSPPLLPALFGPMVHRLGQSALANQRAFEVDCLEQITSYVLVTTTMAEQAVTETVTAATPTVYVTRHTGKGLLATGSVSITTTLTAPLATDAAATGGLCTVTEGASSTTTQHAKCAPTNLISQIGGKGIGQTQGNDSNTRGLAPGSDPSACCQLCVDTDGCAASEDDQKAGNCFLWYTEPTCGLGFKYSDNNQNLAAGAGFIVQTGCGSIEAVAA</sequence>